<dbReference type="Proteomes" id="UP000015105">
    <property type="component" value="Chromosome 3D"/>
</dbReference>
<sequence length="43" mass="4872">STRKKGSLREQGNQARKTKNGNHRMLTVNLQYMMLHGDASLAE</sequence>
<evidence type="ECO:0000256" key="1">
    <source>
        <dbReference type="SAM" id="MobiDB-lite"/>
    </source>
</evidence>
<evidence type="ECO:0000313" key="2">
    <source>
        <dbReference type="EnsemblPlants" id="AET3Gv20970300.1"/>
    </source>
</evidence>
<accession>A0A453GDC6</accession>
<reference evidence="2" key="4">
    <citation type="submission" date="2019-03" db="UniProtKB">
        <authorList>
            <consortium name="EnsemblPlants"/>
        </authorList>
    </citation>
    <scope>IDENTIFICATION</scope>
</reference>
<proteinExistence type="predicted"/>
<name>A0A453GDC6_AEGTS</name>
<dbReference type="EnsemblPlants" id="AET3Gv20970300.1">
    <property type="protein sequence ID" value="AET3Gv20970300.1"/>
    <property type="gene ID" value="AET3Gv20970300"/>
</dbReference>
<evidence type="ECO:0000313" key="3">
    <source>
        <dbReference type="Proteomes" id="UP000015105"/>
    </source>
</evidence>
<dbReference type="Gramene" id="AET3Gv20970300.1">
    <property type="protein sequence ID" value="AET3Gv20970300.1"/>
    <property type="gene ID" value="AET3Gv20970300"/>
</dbReference>
<reference evidence="3" key="1">
    <citation type="journal article" date="2014" name="Science">
        <title>Ancient hybridizations among the ancestral genomes of bread wheat.</title>
        <authorList>
            <consortium name="International Wheat Genome Sequencing Consortium,"/>
            <person name="Marcussen T."/>
            <person name="Sandve S.R."/>
            <person name="Heier L."/>
            <person name="Spannagl M."/>
            <person name="Pfeifer M."/>
            <person name="Jakobsen K.S."/>
            <person name="Wulff B.B."/>
            <person name="Steuernagel B."/>
            <person name="Mayer K.F."/>
            <person name="Olsen O.A."/>
        </authorList>
    </citation>
    <scope>NUCLEOTIDE SEQUENCE [LARGE SCALE GENOMIC DNA]</scope>
    <source>
        <strain evidence="3">cv. AL8/78</strain>
    </source>
</reference>
<reference evidence="2" key="5">
    <citation type="journal article" date="2021" name="G3 (Bethesda)">
        <title>Aegilops tauschii genome assembly Aet v5.0 features greater sequence contiguity and improved annotation.</title>
        <authorList>
            <person name="Wang L."/>
            <person name="Zhu T."/>
            <person name="Rodriguez J.C."/>
            <person name="Deal K.R."/>
            <person name="Dubcovsky J."/>
            <person name="McGuire P.E."/>
            <person name="Lux T."/>
            <person name="Spannagl M."/>
            <person name="Mayer K.F.X."/>
            <person name="Baldrich P."/>
            <person name="Meyers B.C."/>
            <person name="Huo N."/>
            <person name="Gu Y.Q."/>
            <person name="Zhou H."/>
            <person name="Devos K.M."/>
            <person name="Bennetzen J.L."/>
            <person name="Unver T."/>
            <person name="Budak H."/>
            <person name="Gulick P.J."/>
            <person name="Galiba G."/>
            <person name="Kalapos B."/>
            <person name="Nelson D.R."/>
            <person name="Li P."/>
            <person name="You F.M."/>
            <person name="Luo M.C."/>
            <person name="Dvorak J."/>
        </authorList>
    </citation>
    <scope>NUCLEOTIDE SEQUENCE [LARGE SCALE GENOMIC DNA]</scope>
    <source>
        <strain evidence="2">cv. AL8/78</strain>
    </source>
</reference>
<dbReference type="AlphaFoldDB" id="A0A453GDC6"/>
<organism evidence="2 3">
    <name type="scientific">Aegilops tauschii subsp. strangulata</name>
    <name type="common">Goatgrass</name>
    <dbReference type="NCBI Taxonomy" id="200361"/>
    <lineage>
        <taxon>Eukaryota</taxon>
        <taxon>Viridiplantae</taxon>
        <taxon>Streptophyta</taxon>
        <taxon>Embryophyta</taxon>
        <taxon>Tracheophyta</taxon>
        <taxon>Spermatophyta</taxon>
        <taxon>Magnoliopsida</taxon>
        <taxon>Liliopsida</taxon>
        <taxon>Poales</taxon>
        <taxon>Poaceae</taxon>
        <taxon>BOP clade</taxon>
        <taxon>Pooideae</taxon>
        <taxon>Triticodae</taxon>
        <taxon>Triticeae</taxon>
        <taxon>Triticinae</taxon>
        <taxon>Aegilops</taxon>
    </lineage>
</organism>
<protein>
    <submittedName>
        <fullName evidence="2">Uncharacterized protein</fullName>
    </submittedName>
</protein>
<keyword evidence="3" id="KW-1185">Reference proteome</keyword>
<feature type="region of interest" description="Disordered" evidence="1">
    <location>
        <begin position="1"/>
        <end position="24"/>
    </location>
</feature>
<reference evidence="3" key="2">
    <citation type="journal article" date="2017" name="Nat. Plants">
        <title>The Aegilops tauschii genome reveals multiple impacts of transposons.</title>
        <authorList>
            <person name="Zhao G."/>
            <person name="Zou C."/>
            <person name="Li K."/>
            <person name="Wang K."/>
            <person name="Li T."/>
            <person name="Gao L."/>
            <person name="Zhang X."/>
            <person name="Wang H."/>
            <person name="Yang Z."/>
            <person name="Liu X."/>
            <person name="Jiang W."/>
            <person name="Mao L."/>
            <person name="Kong X."/>
            <person name="Jiao Y."/>
            <person name="Jia J."/>
        </authorList>
    </citation>
    <scope>NUCLEOTIDE SEQUENCE [LARGE SCALE GENOMIC DNA]</scope>
    <source>
        <strain evidence="3">cv. AL8/78</strain>
    </source>
</reference>
<reference evidence="2" key="3">
    <citation type="journal article" date="2017" name="Nature">
        <title>Genome sequence of the progenitor of the wheat D genome Aegilops tauschii.</title>
        <authorList>
            <person name="Luo M.C."/>
            <person name="Gu Y.Q."/>
            <person name="Puiu D."/>
            <person name="Wang H."/>
            <person name="Twardziok S.O."/>
            <person name="Deal K.R."/>
            <person name="Huo N."/>
            <person name="Zhu T."/>
            <person name="Wang L."/>
            <person name="Wang Y."/>
            <person name="McGuire P.E."/>
            <person name="Liu S."/>
            <person name="Long H."/>
            <person name="Ramasamy R.K."/>
            <person name="Rodriguez J.C."/>
            <person name="Van S.L."/>
            <person name="Yuan L."/>
            <person name="Wang Z."/>
            <person name="Xia Z."/>
            <person name="Xiao L."/>
            <person name="Anderson O.D."/>
            <person name="Ouyang S."/>
            <person name="Liang Y."/>
            <person name="Zimin A.V."/>
            <person name="Pertea G."/>
            <person name="Qi P."/>
            <person name="Bennetzen J.L."/>
            <person name="Dai X."/>
            <person name="Dawson M.W."/>
            <person name="Muller H.G."/>
            <person name="Kugler K."/>
            <person name="Rivarola-Duarte L."/>
            <person name="Spannagl M."/>
            <person name="Mayer K.F.X."/>
            <person name="Lu F.H."/>
            <person name="Bevan M.W."/>
            <person name="Leroy P."/>
            <person name="Li P."/>
            <person name="You F.M."/>
            <person name="Sun Q."/>
            <person name="Liu Z."/>
            <person name="Lyons E."/>
            <person name="Wicker T."/>
            <person name="Salzberg S.L."/>
            <person name="Devos K.M."/>
            <person name="Dvorak J."/>
        </authorList>
    </citation>
    <scope>NUCLEOTIDE SEQUENCE [LARGE SCALE GENOMIC DNA]</scope>
    <source>
        <strain evidence="2">cv. AL8/78</strain>
    </source>
</reference>